<dbReference type="PROSITE" id="PS50887">
    <property type="entry name" value="GGDEF"/>
    <property type="match status" value="1"/>
</dbReference>
<proteinExistence type="predicted"/>
<evidence type="ECO:0000256" key="1">
    <source>
        <dbReference type="SAM" id="Coils"/>
    </source>
</evidence>
<feature type="domain" description="GGDEF" evidence="6">
    <location>
        <begin position="313"/>
        <end position="461"/>
    </location>
</feature>
<feature type="coiled-coil region" evidence="1">
    <location>
        <begin position="176"/>
        <end position="210"/>
    </location>
</feature>
<dbReference type="Proteomes" id="UP000192505">
    <property type="component" value="Unassembled WGS sequence"/>
</dbReference>
<dbReference type="InterPro" id="IPR029787">
    <property type="entry name" value="Nucleotide_cyclase"/>
</dbReference>
<dbReference type="SUPFAM" id="SSF141868">
    <property type="entry name" value="EAL domain-like"/>
    <property type="match status" value="1"/>
</dbReference>
<reference evidence="7 8" key="1">
    <citation type="submission" date="2017-01" db="EMBL/GenBank/DDBJ databases">
        <title>Novel large sulfur bacteria in the metagenomes of groundwater-fed chemosynthetic microbial mats in the Lake Huron basin.</title>
        <authorList>
            <person name="Sharrar A.M."/>
            <person name="Flood B.E."/>
            <person name="Bailey J.V."/>
            <person name="Jones D.S."/>
            <person name="Biddanda B."/>
            <person name="Ruberg S.A."/>
            <person name="Marcus D.N."/>
            <person name="Dick G.J."/>
        </authorList>
    </citation>
    <scope>NUCLEOTIDE SEQUENCE [LARGE SCALE GENOMIC DNA]</scope>
    <source>
        <strain evidence="7">A7</strain>
    </source>
</reference>
<evidence type="ECO:0000256" key="2">
    <source>
        <dbReference type="SAM" id="MobiDB-lite"/>
    </source>
</evidence>
<dbReference type="Gene3D" id="3.30.70.270">
    <property type="match status" value="1"/>
</dbReference>
<dbReference type="GO" id="GO:0071111">
    <property type="term" value="F:cyclic-guanylate-specific phosphodiesterase activity"/>
    <property type="evidence" value="ECO:0007669"/>
    <property type="project" value="InterPro"/>
</dbReference>
<organism evidence="7 8">
    <name type="scientific">Rhodoferax ferrireducens</name>
    <dbReference type="NCBI Taxonomy" id="192843"/>
    <lineage>
        <taxon>Bacteria</taxon>
        <taxon>Pseudomonadati</taxon>
        <taxon>Pseudomonadota</taxon>
        <taxon>Betaproteobacteria</taxon>
        <taxon>Burkholderiales</taxon>
        <taxon>Comamonadaceae</taxon>
        <taxon>Rhodoferax</taxon>
    </lineage>
</organism>
<dbReference type="InterPro" id="IPR003660">
    <property type="entry name" value="HAMP_dom"/>
</dbReference>
<dbReference type="SMART" id="SM00304">
    <property type="entry name" value="HAMP"/>
    <property type="match status" value="1"/>
</dbReference>
<dbReference type="PROSITE" id="PS50883">
    <property type="entry name" value="EAL"/>
    <property type="match status" value="1"/>
</dbReference>
<keyword evidence="3" id="KW-0472">Membrane</keyword>
<keyword evidence="3" id="KW-0812">Transmembrane</keyword>
<feature type="transmembrane region" description="Helical" evidence="3">
    <location>
        <begin position="207"/>
        <end position="227"/>
    </location>
</feature>
<sequence>MKPDRSFVEAQPPGRRPSAPPGRWPRRLGWRLALGFGLLVGLMLLALSLAVWQIRTVTALTERFATHDMQRLLRVQALSLTTEGAGNALLQLMNAPREQRVPMYGDVDERNRRIDGMVAALQGQLDEPAQEQILLQLSAARATYFDAFIATVDQIEADDPAAAMHAYVQQVKPAMAELLRLSNALVNRERERVEQEVQLAQQRFEELTFAVLLLSALAVVLAGVLALRTTRSVLVPMRQLEDVARRIAAGDYQPPALASSSEEIDRVGQALGAMTGAIAQREQEIERLAFRDPLTGLPNRTYLLKQDDATVVPARSLMLFDLARLKAINETLGFATGDLLIQEVARRAQAVLATLAAADDNVPLPPAPPLLAHVSGGIFALLCCQAGRAPLERLQQRLSQAMAQPVQCSGQGVDLSLTFGLAEAPTDQAAPVVTLLRNAEVALDAAKRAAQGCAWYNSAQEAARLSHLGLLSDLRLALAESQLQMWLQPKFCLQTGRAVGAEALVRWQHPQRGFVSPAEFVPFAEQTGAITGVTDWMLAHALRTLQDWQPRWPGLSISVNVSTRDLQDASFGQRVQSALQHYGVDPTRLRLEIVESGLMHDAQSSIALLHSLRDMGVQLSIDDFGTGYSSLAYLQQLPVSELKIDRSFVTDLADKPASQQLVKTMIEMGHGLGLLVTAEGVETVAERDTLKCLGCDVMQGYLGSRPLFGAALQTWLDTLETTAALA</sequence>
<dbReference type="Pfam" id="PF00990">
    <property type="entry name" value="GGDEF"/>
    <property type="match status" value="1"/>
</dbReference>
<dbReference type="GO" id="GO:0007165">
    <property type="term" value="P:signal transduction"/>
    <property type="evidence" value="ECO:0007669"/>
    <property type="project" value="InterPro"/>
</dbReference>
<dbReference type="InterPro" id="IPR043128">
    <property type="entry name" value="Rev_trsase/Diguanyl_cyclase"/>
</dbReference>
<dbReference type="EMBL" id="MTEI01000015">
    <property type="protein sequence ID" value="OQW86524.1"/>
    <property type="molecule type" value="Genomic_DNA"/>
</dbReference>
<dbReference type="Gene3D" id="3.20.20.450">
    <property type="entry name" value="EAL domain"/>
    <property type="match status" value="1"/>
</dbReference>
<feature type="domain" description="EAL" evidence="4">
    <location>
        <begin position="467"/>
        <end position="720"/>
    </location>
</feature>
<feature type="domain" description="HAMP" evidence="5">
    <location>
        <begin position="231"/>
        <end position="283"/>
    </location>
</feature>
<dbReference type="GO" id="GO:0016020">
    <property type="term" value="C:membrane"/>
    <property type="evidence" value="ECO:0007669"/>
    <property type="project" value="InterPro"/>
</dbReference>
<dbReference type="PROSITE" id="PS50885">
    <property type="entry name" value="HAMP"/>
    <property type="match status" value="1"/>
</dbReference>
<dbReference type="SMART" id="SM00052">
    <property type="entry name" value="EAL"/>
    <property type="match status" value="1"/>
</dbReference>
<dbReference type="CDD" id="cd01949">
    <property type="entry name" value="GGDEF"/>
    <property type="match status" value="1"/>
</dbReference>
<dbReference type="Pfam" id="PF00672">
    <property type="entry name" value="HAMP"/>
    <property type="match status" value="1"/>
</dbReference>
<dbReference type="InterPro" id="IPR001633">
    <property type="entry name" value="EAL_dom"/>
</dbReference>
<dbReference type="FunFam" id="3.20.20.450:FF:000001">
    <property type="entry name" value="Cyclic di-GMP phosphodiesterase yahA"/>
    <property type="match status" value="1"/>
</dbReference>
<dbReference type="SMART" id="SM00267">
    <property type="entry name" value="GGDEF"/>
    <property type="match status" value="1"/>
</dbReference>
<dbReference type="PANTHER" id="PTHR33121:SF70">
    <property type="entry name" value="SIGNALING PROTEIN YKOW"/>
    <property type="match status" value="1"/>
</dbReference>
<dbReference type="InterPro" id="IPR035919">
    <property type="entry name" value="EAL_sf"/>
</dbReference>
<evidence type="ECO:0000259" key="4">
    <source>
        <dbReference type="PROSITE" id="PS50883"/>
    </source>
</evidence>
<feature type="transmembrane region" description="Helical" evidence="3">
    <location>
        <begin position="28"/>
        <end position="52"/>
    </location>
</feature>
<evidence type="ECO:0000259" key="5">
    <source>
        <dbReference type="PROSITE" id="PS50885"/>
    </source>
</evidence>
<name>A0A1W9KQJ4_9BURK</name>
<keyword evidence="1" id="KW-0175">Coiled coil</keyword>
<dbReference type="CDD" id="cd06225">
    <property type="entry name" value="HAMP"/>
    <property type="match status" value="1"/>
</dbReference>
<dbReference type="PANTHER" id="PTHR33121">
    <property type="entry name" value="CYCLIC DI-GMP PHOSPHODIESTERASE PDEF"/>
    <property type="match status" value="1"/>
</dbReference>
<dbReference type="CDD" id="cd01948">
    <property type="entry name" value="EAL"/>
    <property type="match status" value="1"/>
</dbReference>
<evidence type="ECO:0000313" key="8">
    <source>
        <dbReference type="Proteomes" id="UP000192505"/>
    </source>
</evidence>
<evidence type="ECO:0000256" key="3">
    <source>
        <dbReference type="SAM" id="Phobius"/>
    </source>
</evidence>
<accession>A0A1W9KQJ4</accession>
<dbReference type="SUPFAM" id="SSF158472">
    <property type="entry name" value="HAMP domain-like"/>
    <property type="match status" value="1"/>
</dbReference>
<feature type="region of interest" description="Disordered" evidence="2">
    <location>
        <begin position="1"/>
        <end position="22"/>
    </location>
</feature>
<dbReference type="InterPro" id="IPR000160">
    <property type="entry name" value="GGDEF_dom"/>
</dbReference>
<evidence type="ECO:0008006" key="9">
    <source>
        <dbReference type="Google" id="ProtNLM"/>
    </source>
</evidence>
<keyword evidence="3" id="KW-1133">Transmembrane helix</keyword>
<dbReference type="Pfam" id="PF00563">
    <property type="entry name" value="EAL"/>
    <property type="match status" value="1"/>
</dbReference>
<dbReference type="InterPro" id="IPR050706">
    <property type="entry name" value="Cyclic-di-GMP_PDE-like"/>
</dbReference>
<evidence type="ECO:0000313" key="7">
    <source>
        <dbReference type="EMBL" id="OQW86524.1"/>
    </source>
</evidence>
<dbReference type="SUPFAM" id="SSF55073">
    <property type="entry name" value="Nucleotide cyclase"/>
    <property type="match status" value="1"/>
</dbReference>
<dbReference type="AlphaFoldDB" id="A0A1W9KQJ4"/>
<protein>
    <recommendedName>
        <fullName evidence="9">Diguanylate cyclase/phosphodiesterase</fullName>
    </recommendedName>
</protein>
<dbReference type="Gene3D" id="6.10.340.10">
    <property type="match status" value="1"/>
</dbReference>
<gene>
    <name evidence="7" type="ORF">BWK72_16710</name>
</gene>
<comment type="caution">
    <text evidence="7">The sequence shown here is derived from an EMBL/GenBank/DDBJ whole genome shotgun (WGS) entry which is preliminary data.</text>
</comment>
<evidence type="ECO:0000259" key="6">
    <source>
        <dbReference type="PROSITE" id="PS50887"/>
    </source>
</evidence>